<keyword evidence="1" id="KW-0614">Plasmid</keyword>
<dbReference type="RefSeq" id="WP_061329721.1">
    <property type="nucleotide sequence ID" value="NZ_CP022406.1"/>
</dbReference>
<evidence type="ECO:0000313" key="2">
    <source>
        <dbReference type="Proteomes" id="UP000962161"/>
    </source>
</evidence>
<proteinExistence type="predicted"/>
<dbReference type="Proteomes" id="UP000962161">
    <property type="component" value="Plasmid unnamed1"/>
</dbReference>
<dbReference type="AlphaFoldDB" id="A0AAE6IB93"/>
<name>A0AAE6IB93_CLOSG</name>
<accession>A0AAE6IB93</accession>
<organism evidence="1 2">
    <name type="scientific">Clostridium sporogenes</name>
    <dbReference type="NCBI Taxonomy" id="1509"/>
    <lineage>
        <taxon>Bacteria</taxon>
        <taxon>Bacillati</taxon>
        <taxon>Bacillota</taxon>
        <taxon>Clostridia</taxon>
        <taxon>Eubacteriales</taxon>
        <taxon>Clostridiaceae</taxon>
        <taxon>Clostridium</taxon>
    </lineage>
</organism>
<gene>
    <name evidence="1" type="ORF">CGS26_19745</name>
</gene>
<geneLocation type="plasmid" evidence="1 2">
    <name>unnamed1</name>
</geneLocation>
<protein>
    <submittedName>
        <fullName evidence="1">Uncharacterized protein</fullName>
    </submittedName>
</protein>
<sequence length="148" mass="16880">MLENYINKNKNIIIVGGTKIGRQNVLLEAANLIDIKERIVVVEKIFEISKEKLFNDNCKNRDIMSVQTSELSIEDQPKIELLIDKKPQNAVAVSSIEDVEYAIKHILPNSKYTIMSCDKLKSELNPYADVVVQLKDDDTLDFIKESNK</sequence>
<reference evidence="1" key="1">
    <citation type="submission" date="2017-07" db="EMBL/GenBank/DDBJ databases">
        <title>Genome sequencing of BoNT-producing clostridia.</title>
        <authorList>
            <person name="Williamson C."/>
        </authorList>
    </citation>
    <scope>NUCLEOTIDE SEQUENCE</scope>
    <source>
        <strain evidence="1">AM553</strain>
        <plasmid evidence="1">unnamed1</plasmid>
    </source>
</reference>
<evidence type="ECO:0000313" key="1">
    <source>
        <dbReference type="EMBL" id="QDY34539.1"/>
    </source>
</evidence>
<dbReference type="EMBL" id="CP022406">
    <property type="protein sequence ID" value="QDY34539.1"/>
    <property type="molecule type" value="Genomic_DNA"/>
</dbReference>